<accession>A0ABP7KN00</accession>
<keyword evidence="1" id="KW-0812">Transmembrane</keyword>
<evidence type="ECO:0000313" key="3">
    <source>
        <dbReference type="Proteomes" id="UP001501803"/>
    </source>
</evidence>
<proteinExistence type="predicted"/>
<evidence type="ECO:0000313" key="2">
    <source>
        <dbReference type="EMBL" id="GAA3880098.1"/>
    </source>
</evidence>
<evidence type="ECO:0000256" key="1">
    <source>
        <dbReference type="SAM" id="Phobius"/>
    </source>
</evidence>
<feature type="transmembrane region" description="Helical" evidence="1">
    <location>
        <begin position="92"/>
        <end position="109"/>
    </location>
</feature>
<name>A0ABP7KN00_9MICO</name>
<keyword evidence="1" id="KW-1133">Transmembrane helix</keyword>
<sequence length="121" mass="13436">MGRERYGLIALIVVVVSLTPLISVLLGPAFLLGVLLLAAGWRAEDRRQWISGLVLAVASPLLSYSFIQNQVYVVERAITGWNWFTDMTVDDAVLALLGVGLLALGLRQFRRENVALRRRSE</sequence>
<comment type="caution">
    <text evidence="2">The sequence shown here is derived from an EMBL/GenBank/DDBJ whole genome shotgun (WGS) entry which is preliminary data.</text>
</comment>
<organism evidence="2 3">
    <name type="scientific">Leifsonia kafniensis</name>
    <dbReference type="NCBI Taxonomy" id="475957"/>
    <lineage>
        <taxon>Bacteria</taxon>
        <taxon>Bacillati</taxon>
        <taxon>Actinomycetota</taxon>
        <taxon>Actinomycetes</taxon>
        <taxon>Micrococcales</taxon>
        <taxon>Microbacteriaceae</taxon>
        <taxon>Leifsonia</taxon>
    </lineage>
</organism>
<reference evidence="3" key="1">
    <citation type="journal article" date="2019" name="Int. J. Syst. Evol. Microbiol.">
        <title>The Global Catalogue of Microorganisms (GCM) 10K type strain sequencing project: providing services to taxonomists for standard genome sequencing and annotation.</title>
        <authorList>
            <consortium name="The Broad Institute Genomics Platform"/>
            <consortium name="The Broad Institute Genome Sequencing Center for Infectious Disease"/>
            <person name="Wu L."/>
            <person name="Ma J."/>
        </authorList>
    </citation>
    <scope>NUCLEOTIDE SEQUENCE [LARGE SCALE GENOMIC DNA]</scope>
    <source>
        <strain evidence="3">JCM 17021</strain>
    </source>
</reference>
<gene>
    <name evidence="2" type="ORF">GCM10022381_22960</name>
</gene>
<feature type="transmembrane region" description="Helical" evidence="1">
    <location>
        <begin position="6"/>
        <end position="37"/>
    </location>
</feature>
<evidence type="ECO:0008006" key="4">
    <source>
        <dbReference type="Google" id="ProtNLM"/>
    </source>
</evidence>
<keyword evidence="1" id="KW-0472">Membrane</keyword>
<keyword evidence="3" id="KW-1185">Reference proteome</keyword>
<feature type="transmembrane region" description="Helical" evidence="1">
    <location>
        <begin position="49"/>
        <end position="67"/>
    </location>
</feature>
<dbReference type="Proteomes" id="UP001501803">
    <property type="component" value="Unassembled WGS sequence"/>
</dbReference>
<protein>
    <recommendedName>
        <fullName evidence="4">Lycopene cyclase domain-containing protein</fullName>
    </recommendedName>
</protein>
<dbReference type="EMBL" id="BAABCN010000006">
    <property type="protein sequence ID" value="GAA3880098.1"/>
    <property type="molecule type" value="Genomic_DNA"/>
</dbReference>